<feature type="domain" description="Carboxyltransferase" evidence="4">
    <location>
        <begin position="20"/>
        <end position="295"/>
    </location>
</feature>
<evidence type="ECO:0000259" key="4">
    <source>
        <dbReference type="SMART" id="SM00797"/>
    </source>
</evidence>
<protein>
    <submittedName>
        <fullName evidence="5">Allophanate hydrolase</fullName>
    </submittedName>
</protein>
<dbReference type="SUPFAM" id="SSF50891">
    <property type="entry name" value="Cyclophilin-like"/>
    <property type="match status" value="1"/>
</dbReference>
<dbReference type="InterPro" id="IPR052708">
    <property type="entry name" value="PxpC"/>
</dbReference>
<dbReference type="OrthoDB" id="9768696at2"/>
<dbReference type="SMART" id="SM00797">
    <property type="entry name" value="AHS2"/>
    <property type="match status" value="1"/>
</dbReference>
<evidence type="ECO:0000256" key="1">
    <source>
        <dbReference type="ARBA" id="ARBA00022741"/>
    </source>
</evidence>
<dbReference type="GO" id="GO:0016787">
    <property type="term" value="F:hydrolase activity"/>
    <property type="evidence" value="ECO:0007669"/>
    <property type="project" value="UniProtKB-KW"/>
</dbReference>
<evidence type="ECO:0000256" key="3">
    <source>
        <dbReference type="ARBA" id="ARBA00022840"/>
    </source>
</evidence>
<dbReference type="InterPro" id="IPR029000">
    <property type="entry name" value="Cyclophilin-like_dom_sf"/>
</dbReference>
<keyword evidence="3" id="KW-0067">ATP-binding</keyword>
<gene>
    <name evidence="5" type="ORF">DBO85_01445</name>
</gene>
<dbReference type="PANTHER" id="PTHR43309">
    <property type="entry name" value="5-OXOPROLINASE SUBUNIT C"/>
    <property type="match status" value="1"/>
</dbReference>
<keyword evidence="2 5" id="KW-0378">Hydrolase</keyword>
<dbReference type="Proteomes" id="UP000244064">
    <property type="component" value="Unassembled WGS sequence"/>
</dbReference>
<accession>A0A2T5PFM2</accession>
<evidence type="ECO:0000313" key="6">
    <source>
        <dbReference type="Proteomes" id="UP000244064"/>
    </source>
</evidence>
<comment type="caution">
    <text evidence="5">The sequence shown here is derived from an EMBL/GenBank/DDBJ whole genome shotgun (WGS) entry which is preliminary data.</text>
</comment>
<evidence type="ECO:0000313" key="5">
    <source>
        <dbReference type="EMBL" id="PTU76525.1"/>
    </source>
</evidence>
<dbReference type="Pfam" id="PF02626">
    <property type="entry name" value="CT_A_B"/>
    <property type="match status" value="1"/>
</dbReference>
<dbReference type="PANTHER" id="PTHR43309:SF4">
    <property type="entry name" value="CARBOXYLTRANSFERASE DOMAIN-CONTAINING PROTEIN"/>
    <property type="match status" value="1"/>
</dbReference>
<sequence length="301" mass="32932">MLRPGTQSLLQDAGRRGWQHLGLSPAGPLDLHAAAWANHLLGNPWGTPLLEVCMGDLQLRAELDTWVAVCGADLPIERDGEPLRNWSRFPLHAGQTLRLGFARSGVRAYLAVAGGFVTQPVLGSVACQLREGLGGLDGCGQALRAGDRLRCKAAVLTGTASVPWPYVPDYRCPALLRVIVGGDAVEFVEDELQGFFERDWQVAEADRMGVRLLGEPMQAPRRQWSQGVADGAIQLPPDGQPIILMADRQTMGGYPLIGWLHPLDHARLAQCPTRHRLRFTPVSLGDAQAELREFYHFFGKP</sequence>
<dbReference type="EMBL" id="QASN01000002">
    <property type="protein sequence ID" value="PTU76525.1"/>
    <property type="molecule type" value="Genomic_DNA"/>
</dbReference>
<name>A0A2T5PFM2_9PSED</name>
<dbReference type="GO" id="GO:0005524">
    <property type="term" value="F:ATP binding"/>
    <property type="evidence" value="ECO:0007669"/>
    <property type="project" value="UniProtKB-KW"/>
</dbReference>
<dbReference type="InterPro" id="IPR003778">
    <property type="entry name" value="CT_A_B"/>
</dbReference>
<keyword evidence="6" id="KW-1185">Reference proteome</keyword>
<proteinExistence type="predicted"/>
<reference evidence="5 6" key="1">
    <citation type="submission" date="2018-04" db="EMBL/GenBank/DDBJ databases">
        <title>Pseudomonas sp. nov., isolated from mangrove soil.</title>
        <authorList>
            <person name="Chen C."/>
        </authorList>
    </citation>
    <scope>NUCLEOTIDE SEQUENCE [LARGE SCALE GENOMIC DNA]</scope>
    <source>
        <strain evidence="5 6">TC-11</strain>
    </source>
</reference>
<evidence type="ECO:0000256" key="2">
    <source>
        <dbReference type="ARBA" id="ARBA00022801"/>
    </source>
</evidence>
<organism evidence="5 6">
    <name type="scientific">Pseudomonas mangrovi</name>
    <dbReference type="NCBI Taxonomy" id="2161748"/>
    <lineage>
        <taxon>Bacteria</taxon>
        <taxon>Pseudomonadati</taxon>
        <taxon>Pseudomonadota</taxon>
        <taxon>Gammaproteobacteria</taxon>
        <taxon>Pseudomonadales</taxon>
        <taxon>Pseudomonadaceae</taxon>
        <taxon>Pseudomonas</taxon>
    </lineage>
</organism>
<dbReference type="AlphaFoldDB" id="A0A2T5PFM2"/>
<dbReference type="Gene3D" id="2.40.100.10">
    <property type="entry name" value="Cyclophilin-like"/>
    <property type="match status" value="1"/>
</dbReference>
<keyword evidence="1" id="KW-0547">Nucleotide-binding</keyword>